<sequence length="1214" mass="134245">MYYDSRLRHTALLALFGLLLIIAILYDNVLDDVENSRAGEMQEMRTEAHGVGTLLFASRAHWQAAPLGLGQLKIPHVPDIFISEYISRNVSPHLSDVRDARTLVSKDLFAQLQLWRSPGSGAEQISKLVDSLTENERVTARAEAVRKRQHKSKTRRSAKFLFSLLTGGGRGHRYGNDDDDEEDSGAADDVVKVRYPSRLALHFHGSSDSFSLTSNNVQLVPYPLVPPPVATQRSEAAPPPHADVIGQIESTGENADQRTAAAASDTYAGPTITVTIPKGKVRYAVPHRTTPHTPTHGWDHFYVALNLWKNEEVLPDLTEALIAFLEEEVKPFFDLATSVVVSIYSNISPDRTAELITTLLIPRLHAAGIRTVYATTEGACLGYVERQSFHERIEWMACIRNKALEPLYEKGMSVFGVSQQRQQVQASADGLVVLFFNDVIFRPQDITALLESRAEPQVEANTRPHGWVSSVTKANREPADAGVNYKGDWRRHPVGTASTTPSNSTSAATGTTFDMACGMDFYATFYDTWVTRDRLGKPFGGQMPYSDDHATQEAFYRVFKHDRAGGHAPEASAIPVKCCWNGVAAIRGRFFLAPTPPHRLGFPVRDAVETTAQTPSATVSVPPAAESARSEAAAHPPDVLQRPSGAVYDRIGDVHDLFNTTPLLHYYTRVLARRLQSVCVLWSLMRREIARLADIPFYKPETCDNSSSFESLLQTVDYEMRRSSAVGADWVQLRLQLESRTPFLATAPDLMHLKESVVKAENEGDVEPAAPVALRVEDSVYYRVRHPSVRFRHAFTPSYGATVAGHALVRDEVCLASECLLICQDVMHAALLQDKRAPIILLNPHVRVAYNLEDFNRVTQQTWFFVHPHMYWVWTLARRMQLWWSSSSSVQDKGTGAGGLRELGNTTSAADDWLNVTSAAAAPGTATRGGTQELSVQDGVGRVIATGLIDIPTLTRMDCQKSTEGSIQEAMGAFFPVVRLGQFLLAALLLRWLCWQVRADVLVAALSDNGGAARTYSVETQWWGTLYCAVWYSSLAQWLRWLAGGVAAGDRDAKDKVAGESEGERAVSRRGYSPARHPATSSSSALLQQLHRLQYHRFVRNSPARSCVGAVWRAAYLAAQTLVWLIRSLGCVGFWFDWCLTPRAFPIPTGCSGSKVHQLWLHRRNASSARSHYRQEPTRAVVSTDVLRASSTMAGEVAGYTATRRSEGTARPIS</sequence>
<dbReference type="KEGG" id="lmi:LMXM_13_1020"/>
<dbReference type="RefSeq" id="XP_003873303.1">
    <property type="nucleotide sequence ID" value="XM_003873254.1"/>
</dbReference>
<dbReference type="InterPro" id="IPR021047">
    <property type="entry name" value="Mannosyltransferase_CMT1"/>
</dbReference>
<dbReference type="PANTHER" id="PTHR34144:SF7">
    <property type="entry name" value="EXPORT PROTEIN (CAP59), PUTATIVE (AFU_ORTHOLOGUE AFUA_7G05020)-RELATED"/>
    <property type="match status" value="1"/>
</dbReference>
<evidence type="ECO:0008006" key="4">
    <source>
        <dbReference type="Google" id="ProtNLM"/>
    </source>
</evidence>
<reference evidence="2 3" key="1">
    <citation type="journal article" date="2011" name="Genome Res.">
        <title>Chromosome and gene copy number variation allow major structural change between species and strains of Leishmania.</title>
        <authorList>
            <person name="Rogers M.B."/>
            <person name="Hilley J.D."/>
            <person name="Dickens N.J."/>
            <person name="Wilkes J."/>
            <person name="Bates P.A."/>
            <person name="Depledge D.P."/>
            <person name="Harris D."/>
            <person name="Her Y."/>
            <person name="Herzyk P."/>
            <person name="Imamura H."/>
            <person name="Otto T.D."/>
            <person name="Sanders M."/>
            <person name="Seeger K."/>
            <person name="Dujardin J.C."/>
            <person name="Berriman M."/>
            <person name="Smith D.F."/>
            <person name="Hertz-Fowler C."/>
            <person name="Mottram J.C."/>
        </authorList>
    </citation>
    <scope>NUCLEOTIDE SEQUENCE [LARGE SCALE GENOMIC DNA]</scope>
    <source>
        <strain evidence="2 3">MHOM/GT/2001/U1103</strain>
    </source>
</reference>
<accession>E9APC6</accession>
<dbReference type="OrthoDB" id="262547at2759"/>
<protein>
    <recommendedName>
        <fullName evidence="4">Cryptococcal mannosyltransferase 1-domain-containing protein</fullName>
    </recommendedName>
</protein>
<dbReference type="VEuPathDB" id="TriTrypDB:LmxM.13.1020"/>
<dbReference type="PANTHER" id="PTHR34144">
    <property type="entry name" value="CHROMOSOME 8, WHOLE GENOME SHOTGUN SEQUENCE"/>
    <property type="match status" value="1"/>
</dbReference>
<feature type="compositionally biased region" description="Basic and acidic residues" evidence="1">
    <location>
        <begin position="1053"/>
        <end position="1067"/>
    </location>
</feature>
<dbReference type="GeneID" id="13455143"/>
<dbReference type="AlphaFoldDB" id="E9APC6"/>
<dbReference type="EMBL" id="FR799566">
    <property type="protein sequence ID" value="CBZ24790.1"/>
    <property type="molecule type" value="Genomic_DNA"/>
</dbReference>
<gene>
    <name evidence="2" type="ORF">LMXM_13_1020</name>
</gene>
<evidence type="ECO:0000313" key="3">
    <source>
        <dbReference type="Proteomes" id="UP000007259"/>
    </source>
</evidence>
<dbReference type="PhylomeDB" id="E9APC6"/>
<feature type="region of interest" description="Disordered" evidence="1">
    <location>
        <begin position="613"/>
        <end position="641"/>
    </location>
</feature>
<evidence type="ECO:0000313" key="2">
    <source>
        <dbReference type="EMBL" id="CBZ24790.1"/>
    </source>
</evidence>
<evidence type="ECO:0000256" key="1">
    <source>
        <dbReference type="SAM" id="MobiDB-lite"/>
    </source>
</evidence>
<feature type="compositionally biased region" description="Low complexity" evidence="1">
    <location>
        <begin position="622"/>
        <end position="637"/>
    </location>
</feature>
<dbReference type="Proteomes" id="UP000007259">
    <property type="component" value="Chromosome 13"/>
</dbReference>
<organism evidence="2 3">
    <name type="scientific">Leishmania mexicana (strain MHOM/GT/2001/U1103)</name>
    <dbReference type="NCBI Taxonomy" id="929439"/>
    <lineage>
        <taxon>Eukaryota</taxon>
        <taxon>Discoba</taxon>
        <taxon>Euglenozoa</taxon>
        <taxon>Kinetoplastea</taxon>
        <taxon>Metakinetoplastina</taxon>
        <taxon>Trypanosomatida</taxon>
        <taxon>Trypanosomatidae</taxon>
        <taxon>Leishmaniinae</taxon>
        <taxon>Leishmania</taxon>
    </lineage>
</organism>
<name>E9APC6_LEIMU</name>
<feature type="region of interest" description="Disordered" evidence="1">
    <location>
        <begin position="479"/>
        <end position="507"/>
    </location>
</feature>
<dbReference type="OMA" id="FHERIEW"/>
<keyword evidence="3" id="KW-1185">Reference proteome</keyword>
<proteinExistence type="predicted"/>
<dbReference type="Pfam" id="PF11735">
    <property type="entry name" value="CAP59_mtransfer"/>
    <property type="match status" value="2"/>
</dbReference>
<feature type="compositionally biased region" description="Low complexity" evidence="1">
    <location>
        <begin position="496"/>
        <end position="507"/>
    </location>
</feature>
<feature type="region of interest" description="Disordered" evidence="1">
    <location>
        <begin position="1053"/>
        <end position="1083"/>
    </location>
</feature>